<name>A0AAU0F202_9FLAO</name>
<dbReference type="KEGG" id="bpor:BPO_1449"/>
<reference evidence="1" key="1">
    <citation type="submission" date="2023-10" db="EMBL/GenBank/DDBJ databases">
        <title>Characterization and whole genome sequencing of a novel strain of Bergeyella porcorum QD2021 isolated from pig.</title>
        <authorList>
            <person name="Liu G."/>
            <person name="Chen C."/>
            <person name="Han X."/>
        </authorList>
    </citation>
    <scope>NUCLEOTIDE SEQUENCE</scope>
    <source>
        <strain evidence="1">QD2021</strain>
    </source>
</reference>
<keyword evidence="2" id="KW-1185">Reference proteome</keyword>
<evidence type="ECO:0000313" key="1">
    <source>
        <dbReference type="EMBL" id="WOC52096.1"/>
    </source>
</evidence>
<dbReference type="AlphaFoldDB" id="A0AAU0F202"/>
<protein>
    <submittedName>
        <fullName evidence="1">Uncharacterized protein</fullName>
    </submittedName>
</protein>
<proteinExistence type="predicted"/>
<sequence length="78" mass="9030">MLKTYPIPENIGKYYESKDYISHHQDSGSLKEQLYKLLQKFNLKYKKSIVQKSISNEPTTNNQQLKSILDYGCGAESL</sequence>
<evidence type="ECO:0000313" key="2">
    <source>
        <dbReference type="Proteomes" id="UP001432059"/>
    </source>
</evidence>
<gene>
    <name evidence="1" type="ORF">BPO_1449</name>
</gene>
<dbReference type="EMBL" id="CP136426">
    <property type="protein sequence ID" value="WOC52096.1"/>
    <property type="molecule type" value="Genomic_DNA"/>
</dbReference>
<organism evidence="1 2">
    <name type="scientific">Bergeyella porcorum</name>
    <dbReference type="NCBI Taxonomy" id="1735111"/>
    <lineage>
        <taxon>Bacteria</taxon>
        <taxon>Pseudomonadati</taxon>
        <taxon>Bacteroidota</taxon>
        <taxon>Flavobacteriia</taxon>
        <taxon>Flavobacteriales</taxon>
        <taxon>Weeksellaceae</taxon>
        <taxon>Bergeyella</taxon>
    </lineage>
</organism>
<accession>A0AAU0F202</accession>
<dbReference type="Proteomes" id="UP001432059">
    <property type="component" value="Chromosome"/>
</dbReference>